<name>A0A364LJC0_9GAMM</name>
<comment type="pathway">
    <text evidence="1 5">Pyrimidine metabolism; UMP biosynthesis via salvage pathway; UMP from uridine: step 1/1.</text>
</comment>
<dbReference type="EC" id="2.7.1.48" evidence="5"/>
<evidence type="ECO:0000256" key="1">
    <source>
        <dbReference type="ARBA" id="ARBA00004690"/>
    </source>
</evidence>
<dbReference type="NCBIfam" id="TIGR00235">
    <property type="entry name" value="udk"/>
    <property type="match status" value="1"/>
</dbReference>
<keyword evidence="5" id="KW-0963">Cytoplasm</keyword>
<proteinExistence type="inferred from homology"/>
<dbReference type="InterPro" id="IPR027417">
    <property type="entry name" value="P-loop_NTPase"/>
</dbReference>
<comment type="pathway">
    <text evidence="5">Pyrimidine metabolism; CTP biosynthesis via salvage pathway; CTP from cytidine: step 1/3.</text>
</comment>
<organism evidence="7 8">
    <name type="scientific">Legionella quinlivanii</name>
    <dbReference type="NCBI Taxonomy" id="45073"/>
    <lineage>
        <taxon>Bacteria</taxon>
        <taxon>Pseudomonadati</taxon>
        <taxon>Pseudomonadota</taxon>
        <taxon>Gammaproteobacteria</taxon>
        <taxon>Legionellales</taxon>
        <taxon>Legionellaceae</taxon>
        <taxon>Legionella</taxon>
    </lineage>
</organism>
<dbReference type="SUPFAM" id="SSF52540">
    <property type="entry name" value="P-loop containing nucleoside triphosphate hydrolases"/>
    <property type="match status" value="1"/>
</dbReference>
<reference evidence="7 8" key="1">
    <citation type="submission" date="2017-02" db="EMBL/GenBank/DDBJ databases">
        <title>Legionella quilivanii strain from human: case report and whole genome sequencing analysis.</title>
        <authorList>
            <person name="Lalancette C."/>
            <person name="Leduc J.-M."/>
            <person name="Levesque S."/>
            <person name="Fournier E."/>
            <person name="Saoud J."/>
            <person name="Faucher S.P."/>
            <person name="Bernard K."/>
            <person name="Martineau C."/>
            <person name="Longtin J."/>
        </authorList>
    </citation>
    <scope>NUCLEOTIDE SEQUENCE [LARGE SCALE GENOMIC DNA]</scope>
    <source>
        <strain evidence="7 8">ID143958</strain>
    </source>
</reference>
<dbReference type="PRINTS" id="PR00988">
    <property type="entry name" value="URIDINKINASE"/>
</dbReference>
<evidence type="ECO:0000256" key="3">
    <source>
        <dbReference type="ARBA" id="ARBA00022741"/>
    </source>
</evidence>
<dbReference type="InterPro" id="IPR006083">
    <property type="entry name" value="PRK/URK"/>
</dbReference>
<dbReference type="GO" id="GO:0005737">
    <property type="term" value="C:cytoplasm"/>
    <property type="evidence" value="ECO:0007669"/>
    <property type="project" value="UniProtKB-SubCell"/>
</dbReference>
<comment type="caution">
    <text evidence="7">The sequence shown here is derived from an EMBL/GenBank/DDBJ whole genome shotgun (WGS) entry which is preliminary data.</text>
</comment>
<dbReference type="Gene3D" id="3.40.50.300">
    <property type="entry name" value="P-loop containing nucleotide triphosphate hydrolases"/>
    <property type="match status" value="1"/>
</dbReference>
<dbReference type="NCBIfam" id="NF004018">
    <property type="entry name" value="PRK05480.1"/>
    <property type="match status" value="1"/>
</dbReference>
<evidence type="ECO:0000259" key="6">
    <source>
        <dbReference type="Pfam" id="PF00485"/>
    </source>
</evidence>
<dbReference type="UniPathway" id="UPA00579">
    <property type="reaction ID" value="UER00640"/>
</dbReference>
<dbReference type="GO" id="GO:0004849">
    <property type="term" value="F:uridine kinase activity"/>
    <property type="evidence" value="ECO:0007669"/>
    <property type="project" value="UniProtKB-EC"/>
</dbReference>
<dbReference type="GO" id="GO:0044206">
    <property type="term" value="P:UMP salvage"/>
    <property type="evidence" value="ECO:0007669"/>
    <property type="project" value="UniProtKB-UniPathway"/>
</dbReference>
<keyword evidence="4 5" id="KW-0418">Kinase</keyword>
<accession>A0A364LJC0</accession>
<comment type="similarity">
    <text evidence="5">Belongs to the uridine kinase family.</text>
</comment>
<dbReference type="GO" id="GO:0044211">
    <property type="term" value="P:CTP salvage"/>
    <property type="evidence" value="ECO:0007669"/>
    <property type="project" value="UniProtKB-UniPathway"/>
</dbReference>
<dbReference type="CDD" id="cd02023">
    <property type="entry name" value="UMPK"/>
    <property type="match status" value="1"/>
</dbReference>
<dbReference type="Pfam" id="PF00485">
    <property type="entry name" value="PRK"/>
    <property type="match status" value="1"/>
</dbReference>
<evidence type="ECO:0000256" key="2">
    <source>
        <dbReference type="ARBA" id="ARBA00022679"/>
    </source>
</evidence>
<dbReference type="AlphaFoldDB" id="A0A364LJC0"/>
<evidence type="ECO:0000313" key="8">
    <source>
        <dbReference type="Proteomes" id="UP000249458"/>
    </source>
</evidence>
<protein>
    <recommendedName>
        <fullName evidence="5">Uridine kinase</fullName>
        <ecNumber evidence="5">2.7.1.48</ecNumber>
    </recommendedName>
</protein>
<comment type="subcellular location">
    <subcellularLocation>
        <location evidence="5">Cytoplasm</location>
    </subcellularLocation>
</comment>
<dbReference type="PANTHER" id="PTHR10285">
    <property type="entry name" value="URIDINE KINASE"/>
    <property type="match status" value="1"/>
</dbReference>
<keyword evidence="5" id="KW-0067">ATP-binding</keyword>
<dbReference type="EMBL" id="MVJN01000005">
    <property type="protein sequence ID" value="RAP36604.1"/>
    <property type="molecule type" value="Genomic_DNA"/>
</dbReference>
<evidence type="ECO:0000256" key="4">
    <source>
        <dbReference type="ARBA" id="ARBA00022777"/>
    </source>
</evidence>
<dbReference type="Proteomes" id="UP000249458">
    <property type="component" value="Unassembled WGS sequence"/>
</dbReference>
<dbReference type="InterPro" id="IPR000764">
    <property type="entry name" value="Uridine_kinase-like"/>
</dbReference>
<keyword evidence="3 5" id="KW-0547">Nucleotide-binding</keyword>
<sequence length="222" mass="25334">MVDSILIGIAGASGSGKTTVAAELQRYLGSEHCTIISSDNYYKGLGNIPLEQFLEVNFDHPDSIEFELLAQHLQQLKREQAVDIPLYDFSTSTRKKETRRITPKSVIIVEGILIFYPDYIADLLNLKIFVKTRADVCLLRRIARDTKERGLTTEQVIAQYTRYVKPMYEQYVKPYRKRADLIIENSVKTPLSGETLHFDWAVINQLLNSSLIHKDAEFVAAH</sequence>
<dbReference type="GO" id="GO:0043771">
    <property type="term" value="F:cytidine kinase activity"/>
    <property type="evidence" value="ECO:0007669"/>
    <property type="project" value="RHEA"/>
</dbReference>
<dbReference type="GO" id="GO:0005524">
    <property type="term" value="F:ATP binding"/>
    <property type="evidence" value="ECO:0007669"/>
    <property type="project" value="UniProtKB-KW"/>
</dbReference>
<comment type="catalytic activity">
    <reaction evidence="5">
        <text>uridine + ATP = UMP + ADP + H(+)</text>
        <dbReference type="Rhea" id="RHEA:16825"/>
        <dbReference type="ChEBI" id="CHEBI:15378"/>
        <dbReference type="ChEBI" id="CHEBI:16704"/>
        <dbReference type="ChEBI" id="CHEBI:30616"/>
        <dbReference type="ChEBI" id="CHEBI:57865"/>
        <dbReference type="ChEBI" id="CHEBI:456216"/>
        <dbReference type="EC" id="2.7.1.48"/>
    </reaction>
</comment>
<gene>
    <name evidence="7" type="ORF">B1207_07305</name>
</gene>
<comment type="catalytic activity">
    <reaction evidence="5">
        <text>cytidine + ATP = CMP + ADP + H(+)</text>
        <dbReference type="Rhea" id="RHEA:24674"/>
        <dbReference type="ChEBI" id="CHEBI:15378"/>
        <dbReference type="ChEBI" id="CHEBI:17562"/>
        <dbReference type="ChEBI" id="CHEBI:30616"/>
        <dbReference type="ChEBI" id="CHEBI:60377"/>
        <dbReference type="ChEBI" id="CHEBI:456216"/>
        <dbReference type="EC" id="2.7.1.48"/>
    </reaction>
</comment>
<feature type="domain" description="Phosphoribulokinase/uridine kinase" evidence="6">
    <location>
        <begin position="6"/>
        <end position="185"/>
    </location>
</feature>
<evidence type="ECO:0000256" key="5">
    <source>
        <dbReference type="RuleBase" id="RU003825"/>
    </source>
</evidence>
<dbReference type="UniPathway" id="UPA00574">
    <property type="reaction ID" value="UER00637"/>
</dbReference>
<evidence type="ECO:0000313" key="7">
    <source>
        <dbReference type="EMBL" id="RAP36604.1"/>
    </source>
</evidence>
<keyword evidence="2 5" id="KW-0808">Transferase</keyword>